<reference evidence="1" key="2">
    <citation type="journal article" date="2015" name="Fish Shellfish Immunol.">
        <title>Early steps in the European eel (Anguilla anguilla)-Vibrio vulnificus interaction in the gills: Role of the RtxA13 toxin.</title>
        <authorList>
            <person name="Callol A."/>
            <person name="Pajuelo D."/>
            <person name="Ebbesson L."/>
            <person name="Teles M."/>
            <person name="MacKenzie S."/>
            <person name="Amaro C."/>
        </authorList>
    </citation>
    <scope>NUCLEOTIDE SEQUENCE</scope>
</reference>
<reference evidence="1" key="1">
    <citation type="submission" date="2014-11" db="EMBL/GenBank/DDBJ databases">
        <authorList>
            <person name="Amaro Gonzalez C."/>
        </authorList>
    </citation>
    <scope>NUCLEOTIDE SEQUENCE</scope>
</reference>
<sequence length="33" mass="3696">MCAAELSEVLWVMVHCVCNVFAAEPSEVLWVMV</sequence>
<organism evidence="1">
    <name type="scientific">Anguilla anguilla</name>
    <name type="common">European freshwater eel</name>
    <name type="synonym">Muraena anguilla</name>
    <dbReference type="NCBI Taxonomy" id="7936"/>
    <lineage>
        <taxon>Eukaryota</taxon>
        <taxon>Metazoa</taxon>
        <taxon>Chordata</taxon>
        <taxon>Craniata</taxon>
        <taxon>Vertebrata</taxon>
        <taxon>Euteleostomi</taxon>
        <taxon>Actinopterygii</taxon>
        <taxon>Neopterygii</taxon>
        <taxon>Teleostei</taxon>
        <taxon>Anguilliformes</taxon>
        <taxon>Anguillidae</taxon>
        <taxon>Anguilla</taxon>
    </lineage>
</organism>
<evidence type="ECO:0000313" key="1">
    <source>
        <dbReference type="EMBL" id="JAH03196.1"/>
    </source>
</evidence>
<name>A0A0E9PEY4_ANGAN</name>
<dbReference type="AlphaFoldDB" id="A0A0E9PEY4"/>
<dbReference type="EMBL" id="GBXM01105381">
    <property type="protein sequence ID" value="JAH03196.1"/>
    <property type="molecule type" value="Transcribed_RNA"/>
</dbReference>
<protein>
    <submittedName>
        <fullName evidence="1">Uncharacterized protein</fullName>
    </submittedName>
</protein>
<proteinExistence type="predicted"/>
<accession>A0A0E9PEY4</accession>